<evidence type="ECO:0000313" key="2">
    <source>
        <dbReference type="Proteomes" id="UP000076632"/>
    </source>
</evidence>
<reference evidence="1 2" key="1">
    <citation type="journal article" date="2016" name="Fungal Biol.">
        <title>The genome of Xylona heveae provides a window into fungal endophytism.</title>
        <authorList>
            <person name="Gazis R."/>
            <person name="Kuo A."/>
            <person name="Riley R."/>
            <person name="LaButti K."/>
            <person name="Lipzen A."/>
            <person name="Lin J."/>
            <person name="Amirebrahimi M."/>
            <person name="Hesse C.N."/>
            <person name="Spatafora J.W."/>
            <person name="Henrissat B."/>
            <person name="Hainaut M."/>
            <person name="Grigoriev I.V."/>
            <person name="Hibbett D.S."/>
        </authorList>
    </citation>
    <scope>NUCLEOTIDE SEQUENCE [LARGE SCALE GENOMIC DNA]</scope>
    <source>
        <strain evidence="1 2">TC161</strain>
    </source>
</reference>
<dbReference type="GeneID" id="28899696"/>
<accession>A0A165J7Y1</accession>
<organism evidence="1 2">
    <name type="scientific">Xylona heveae (strain CBS 132557 / TC161)</name>
    <dbReference type="NCBI Taxonomy" id="1328760"/>
    <lineage>
        <taxon>Eukaryota</taxon>
        <taxon>Fungi</taxon>
        <taxon>Dikarya</taxon>
        <taxon>Ascomycota</taxon>
        <taxon>Pezizomycotina</taxon>
        <taxon>Xylonomycetes</taxon>
        <taxon>Xylonales</taxon>
        <taxon>Xylonaceae</taxon>
        <taxon>Xylona</taxon>
    </lineage>
</organism>
<dbReference type="InParanoid" id="A0A165J7Y1"/>
<proteinExistence type="predicted"/>
<sequence>MVLDETCVLDTLDRLELRLSEVDDAWLENIGDEELVMTEEMLLNELDTVDTELDELNGRDDILLEELEPDELEEPRLELCMALDLEILELSDELILVDTDETEDSSLEIPELDEIDATLLEYELGTALLDEKTELEVELLEELDELGTALLDEKTELEVELLPKLDVLSMLLLERLDAEVFDEDWIGLDVLEETVEDCKDEIEDV</sequence>
<dbReference type="Proteomes" id="UP000076632">
    <property type="component" value="Unassembled WGS sequence"/>
</dbReference>
<dbReference type="OMA" id="IHLMKEP"/>
<dbReference type="AlphaFoldDB" id="A0A165J7Y1"/>
<evidence type="ECO:0000313" key="1">
    <source>
        <dbReference type="EMBL" id="KZF25868.1"/>
    </source>
</evidence>
<gene>
    <name evidence="1" type="ORF">L228DRAFT_264310</name>
</gene>
<protein>
    <submittedName>
        <fullName evidence="1">Uncharacterized protein</fullName>
    </submittedName>
</protein>
<dbReference type="RefSeq" id="XP_018191423.1">
    <property type="nucleotide sequence ID" value="XM_018334559.1"/>
</dbReference>
<dbReference type="EMBL" id="KV407454">
    <property type="protein sequence ID" value="KZF25868.1"/>
    <property type="molecule type" value="Genomic_DNA"/>
</dbReference>
<name>A0A165J7Y1_XYLHT</name>
<keyword evidence="2" id="KW-1185">Reference proteome</keyword>